<dbReference type="SMART" id="SM00089">
    <property type="entry name" value="PKD"/>
    <property type="match status" value="1"/>
</dbReference>
<dbReference type="InterPro" id="IPR000601">
    <property type="entry name" value="PKD_dom"/>
</dbReference>
<accession>A0A927IH84</accession>
<dbReference type="InterPro" id="IPR013783">
    <property type="entry name" value="Ig-like_fold"/>
</dbReference>
<dbReference type="PROSITE" id="PS50093">
    <property type="entry name" value="PKD"/>
    <property type="match status" value="1"/>
</dbReference>
<dbReference type="EMBL" id="JACYFG010000007">
    <property type="protein sequence ID" value="MBD5779458.1"/>
    <property type="molecule type" value="Genomic_DNA"/>
</dbReference>
<keyword evidence="3" id="KW-1185">Reference proteome</keyword>
<dbReference type="AlphaFoldDB" id="A0A927IH84"/>
<dbReference type="InterPro" id="IPR035986">
    <property type="entry name" value="PKD_dom_sf"/>
</dbReference>
<comment type="caution">
    <text evidence="2">The sequence shown here is derived from an EMBL/GenBank/DDBJ whole genome shotgun (WGS) entry which is preliminary data.</text>
</comment>
<proteinExistence type="predicted"/>
<dbReference type="SUPFAM" id="SSF49299">
    <property type="entry name" value="PKD domain"/>
    <property type="match status" value="1"/>
</dbReference>
<dbReference type="InterPro" id="IPR022409">
    <property type="entry name" value="PKD/Chitinase_dom"/>
</dbReference>
<gene>
    <name evidence="2" type="ORF">IEN85_08120</name>
</gene>
<name>A0A927IH84_9BACT</name>
<evidence type="ECO:0000313" key="3">
    <source>
        <dbReference type="Proteomes" id="UP000622317"/>
    </source>
</evidence>
<feature type="domain" description="PKD" evidence="1">
    <location>
        <begin position="277"/>
        <end position="327"/>
    </location>
</feature>
<sequence>MERPDAEFKVYQFGPDEIPQIDGDAADWSQVPDEYVVGTKELWEDSGKHEGLLPESIDVKVKVAWVEGLNRLYFLYEAYDDYWDFSLPGLKNDTFEVVVDADLSGGPLIDRFRNNAEHISETEAWMSMHGTHAQNYHIFTPAQDKDWCMLWGPGQWIKELPYANYAYSYDFEPGESGTLTLEFWITPFDYASSHGPDRSVESKLVEDKLIGLAWAIIDYDDVDSTRNNGFWNLSTSHTMYGKADELVAFRLMPRERDRLPRFKASWRCQVLDREARKVAFYDESFGDVSKWRWDFGDGQTSSEANPTHQYAKTGHYVVTLTVENEAGERSKFSRVWDVSFK</sequence>
<dbReference type="CDD" id="cd00146">
    <property type="entry name" value="PKD"/>
    <property type="match status" value="1"/>
</dbReference>
<evidence type="ECO:0000259" key="1">
    <source>
        <dbReference type="PROSITE" id="PS50093"/>
    </source>
</evidence>
<evidence type="ECO:0000313" key="2">
    <source>
        <dbReference type="EMBL" id="MBD5779458.1"/>
    </source>
</evidence>
<protein>
    <submittedName>
        <fullName evidence="2">PKD domain-containing protein</fullName>
    </submittedName>
</protein>
<dbReference type="Proteomes" id="UP000622317">
    <property type="component" value="Unassembled WGS sequence"/>
</dbReference>
<organism evidence="2 3">
    <name type="scientific">Pelagicoccus enzymogenes</name>
    <dbReference type="NCBI Taxonomy" id="2773457"/>
    <lineage>
        <taxon>Bacteria</taxon>
        <taxon>Pseudomonadati</taxon>
        <taxon>Verrucomicrobiota</taxon>
        <taxon>Opitutia</taxon>
        <taxon>Puniceicoccales</taxon>
        <taxon>Pelagicoccaceae</taxon>
        <taxon>Pelagicoccus</taxon>
    </lineage>
</organism>
<dbReference type="Gene3D" id="2.60.40.10">
    <property type="entry name" value="Immunoglobulins"/>
    <property type="match status" value="1"/>
</dbReference>
<dbReference type="Pfam" id="PF18911">
    <property type="entry name" value="PKD_4"/>
    <property type="match status" value="1"/>
</dbReference>
<reference evidence="2" key="1">
    <citation type="submission" date="2020-09" db="EMBL/GenBank/DDBJ databases">
        <title>Pelagicoccus enzymogenes sp. nov. with an EPS production, isolated from marine sediment.</title>
        <authorList>
            <person name="Feng X."/>
        </authorList>
    </citation>
    <scope>NUCLEOTIDE SEQUENCE</scope>
    <source>
        <strain evidence="2">NFK12</strain>
    </source>
</reference>